<evidence type="ECO:0000313" key="2">
    <source>
        <dbReference type="Proteomes" id="UP000009352"/>
    </source>
</evidence>
<gene>
    <name evidence="1" type="ORF">LRHMDP3_1014</name>
</gene>
<dbReference type="Proteomes" id="UP000009352">
    <property type="component" value="Unassembled WGS sequence"/>
</dbReference>
<comment type="caution">
    <text evidence="1">The sequence shown here is derived from an EMBL/GenBank/DDBJ whole genome shotgun (WGS) entry which is preliminary data.</text>
</comment>
<reference evidence="1 2" key="1">
    <citation type="journal article" date="2013" name="Genome Announc.">
        <title>Draft Genome Sequence of Staphylococcus simulans UMC-CNS-990, Isolated from a Case of Chronic Bovine Mastitis.</title>
        <authorList>
            <person name="Calcutt M.J."/>
            <person name="Foecking M.F."/>
            <person name="Hsieh H.Y."/>
            <person name="Perry J."/>
            <person name="Stewart G.C."/>
            <person name="Middleton J.R."/>
        </authorList>
    </citation>
    <scope>NUCLEOTIDE SEQUENCE [LARGE SCALE GENOMIC DNA]</scope>
    <source>
        <strain evidence="1 2">LRHMDP3</strain>
    </source>
</reference>
<sequence length="38" mass="4340">MRSGHLVCQEVEGFDTDTAPFLDAIERRISTREKFKVG</sequence>
<dbReference type="AlphaFoldDB" id="A0AB33XW29"/>
<name>A0AB33XW29_LACRH</name>
<organism evidence="1 2">
    <name type="scientific">Lacticaseibacillus rhamnosus LRHMDP3</name>
    <dbReference type="NCBI Taxonomy" id="1203259"/>
    <lineage>
        <taxon>Bacteria</taxon>
        <taxon>Bacillati</taxon>
        <taxon>Bacillota</taxon>
        <taxon>Bacilli</taxon>
        <taxon>Lactobacillales</taxon>
        <taxon>Lactobacillaceae</taxon>
        <taxon>Lacticaseibacillus</taxon>
    </lineage>
</organism>
<accession>A0AB33XW29</accession>
<protein>
    <submittedName>
        <fullName evidence="1">Uncharacterized protein</fullName>
    </submittedName>
</protein>
<dbReference type="EMBL" id="AMQX01000004">
    <property type="protein sequence ID" value="EKS51947.1"/>
    <property type="molecule type" value="Genomic_DNA"/>
</dbReference>
<evidence type="ECO:0000313" key="1">
    <source>
        <dbReference type="EMBL" id="EKS51947.1"/>
    </source>
</evidence>
<proteinExistence type="predicted"/>